<comment type="caution">
    <text evidence="2">The sequence shown here is derived from an EMBL/GenBank/DDBJ whole genome shotgun (WGS) entry which is preliminary data.</text>
</comment>
<evidence type="ECO:0000256" key="1">
    <source>
        <dbReference type="SAM" id="SignalP"/>
    </source>
</evidence>
<accession>A0ABQ7JB55</accession>
<proteinExistence type="predicted"/>
<dbReference type="EMBL" id="JADAQX010000208">
    <property type="protein sequence ID" value="KAF8821240.1"/>
    <property type="molecule type" value="Genomic_DNA"/>
</dbReference>
<feature type="chain" id="PRO_5046142502" evidence="1">
    <location>
        <begin position="26"/>
        <end position="506"/>
    </location>
</feature>
<name>A0ABQ7JB55_9APIC</name>
<gene>
    <name evidence="2" type="ORF">IE077_002267</name>
</gene>
<evidence type="ECO:0000313" key="3">
    <source>
        <dbReference type="Proteomes" id="UP000823046"/>
    </source>
</evidence>
<organism evidence="2 3">
    <name type="scientific">Cardiosporidium cionae</name>
    <dbReference type="NCBI Taxonomy" id="476202"/>
    <lineage>
        <taxon>Eukaryota</taxon>
        <taxon>Sar</taxon>
        <taxon>Alveolata</taxon>
        <taxon>Apicomplexa</taxon>
        <taxon>Aconoidasida</taxon>
        <taxon>Nephromycida</taxon>
        <taxon>Cardiosporidium</taxon>
    </lineage>
</organism>
<keyword evidence="3" id="KW-1185">Reference proteome</keyword>
<feature type="signal peptide" evidence="1">
    <location>
        <begin position="1"/>
        <end position="25"/>
    </location>
</feature>
<evidence type="ECO:0000313" key="2">
    <source>
        <dbReference type="EMBL" id="KAF8821240.1"/>
    </source>
</evidence>
<dbReference type="Proteomes" id="UP000823046">
    <property type="component" value="Unassembled WGS sequence"/>
</dbReference>
<sequence length="506" mass="56169">MEIFLVWRFPVILILFCTCTQLCNVQFLHAKAPVNPYLADSAWPIAQYDSYAQASSDFDGPLRVTSADTLFSSELAGPLTLLYTEDKKVIWGSSFSSVFKIDRSGPMLRLVDSIKKAPDLLETDTFHGIYSLLSKEGIFYMQTAHILLAYGDSIKGDTFSKIVELGRFDITSITASSNKNYDAQSLSVDKLNAKTMMKDQTQPTENIQAVSMTYSGEIVFLTTRGGAGIMSRDLKTLYDFKYIVDNTKIPIDITNSLSIDIFGGIYIVSSKYMHRIWWDSLNKKLYTIMPTQQANRVFDMACGLTASLPVAPTNDSKLSEAFKFYSGAGNNDDITTLSNLKKLQNISEILELSEFSDEFSLIQKSFQNAQSVSKRYCQIWATSYDIDTTVIVGRPTKEGSGTTPTLFTDKSSGKLFVAIADGKRKQEILIFDTETGNVVASTPVSFTNVNSTGDSYTEQSILVSNNRLLVTQNALTPPAQRLNNIMMFFNAPERAAARGLPSVNKF</sequence>
<keyword evidence="1" id="KW-0732">Signal</keyword>
<reference evidence="2 3" key="1">
    <citation type="journal article" date="2020" name="bioRxiv">
        <title>Metabolic contributions of an alphaproteobacterial endosymbiont in the apicomplexan Cardiosporidium cionae.</title>
        <authorList>
            <person name="Hunter E.S."/>
            <person name="Paight C.J."/>
            <person name="Lane C.E."/>
        </authorList>
    </citation>
    <scope>NUCLEOTIDE SEQUENCE [LARGE SCALE GENOMIC DNA]</scope>
    <source>
        <strain evidence="2">ESH_2018</strain>
    </source>
</reference>
<protein>
    <submittedName>
        <fullName evidence="2">Uncharacterized protein</fullName>
    </submittedName>
</protein>